<name>A0A1Y1IR30_KLENI</name>
<evidence type="ECO:0000313" key="1">
    <source>
        <dbReference type="EMBL" id="GAQ91701.1"/>
    </source>
</evidence>
<keyword evidence="2" id="KW-1185">Reference proteome</keyword>
<evidence type="ECO:0000313" key="2">
    <source>
        <dbReference type="Proteomes" id="UP000054558"/>
    </source>
</evidence>
<dbReference type="EMBL" id="DF237785">
    <property type="protein sequence ID" value="GAQ91701.1"/>
    <property type="molecule type" value="Genomic_DNA"/>
</dbReference>
<accession>A0A1Y1IR30</accession>
<protein>
    <submittedName>
        <fullName evidence="1">Uncharacterized protein</fullName>
    </submittedName>
</protein>
<gene>
    <name evidence="1" type="ORF">KFL_008360090</name>
</gene>
<dbReference type="Proteomes" id="UP000054558">
    <property type="component" value="Unassembled WGS sequence"/>
</dbReference>
<organism evidence="1 2">
    <name type="scientific">Klebsormidium nitens</name>
    <name type="common">Green alga</name>
    <name type="synonym">Ulothrix nitens</name>
    <dbReference type="NCBI Taxonomy" id="105231"/>
    <lineage>
        <taxon>Eukaryota</taxon>
        <taxon>Viridiplantae</taxon>
        <taxon>Streptophyta</taxon>
        <taxon>Klebsormidiophyceae</taxon>
        <taxon>Klebsormidiales</taxon>
        <taxon>Klebsormidiaceae</taxon>
        <taxon>Klebsormidium</taxon>
    </lineage>
</organism>
<dbReference type="AlphaFoldDB" id="A0A1Y1IR30"/>
<proteinExistence type="predicted"/>
<sequence length="249" mass="26640">MGFGSGAGRGSGAVFPIGFGGGGFAMGFGGGGFAMGFGEWAQEEGGVQQAQEVRAKVVVEGRVWVVQEVAVQQAQEGRAKVEGRVRAVQAVQEVAVQAASEVHAQAVYSQSVLHELCLQSGSKRYLSIHQRSHSKTNAPLASLEGWKQHFKYKHIFRIPDGRVWNTQLGSFQKGTRSDGYTALRIEGKVVKRHRLNFEIATGRAIKPGGFSGGPPRGRGATYFAGALSTSPSSRTNQAKYGKMPFLRGS</sequence>
<reference evidence="1 2" key="1">
    <citation type="journal article" date="2014" name="Nat. Commun.">
        <title>Klebsormidium flaccidum genome reveals primary factors for plant terrestrial adaptation.</title>
        <authorList>
            <person name="Hori K."/>
            <person name="Maruyama F."/>
            <person name="Fujisawa T."/>
            <person name="Togashi T."/>
            <person name="Yamamoto N."/>
            <person name="Seo M."/>
            <person name="Sato S."/>
            <person name="Yamada T."/>
            <person name="Mori H."/>
            <person name="Tajima N."/>
            <person name="Moriyama T."/>
            <person name="Ikeuchi M."/>
            <person name="Watanabe M."/>
            <person name="Wada H."/>
            <person name="Kobayashi K."/>
            <person name="Saito M."/>
            <person name="Masuda T."/>
            <person name="Sasaki-Sekimoto Y."/>
            <person name="Mashiguchi K."/>
            <person name="Awai K."/>
            <person name="Shimojima M."/>
            <person name="Masuda S."/>
            <person name="Iwai M."/>
            <person name="Nobusawa T."/>
            <person name="Narise T."/>
            <person name="Kondo S."/>
            <person name="Saito H."/>
            <person name="Sato R."/>
            <person name="Murakawa M."/>
            <person name="Ihara Y."/>
            <person name="Oshima-Yamada Y."/>
            <person name="Ohtaka K."/>
            <person name="Satoh M."/>
            <person name="Sonobe K."/>
            <person name="Ishii M."/>
            <person name="Ohtani R."/>
            <person name="Kanamori-Sato M."/>
            <person name="Honoki R."/>
            <person name="Miyazaki D."/>
            <person name="Mochizuki H."/>
            <person name="Umetsu J."/>
            <person name="Higashi K."/>
            <person name="Shibata D."/>
            <person name="Kamiya Y."/>
            <person name="Sato N."/>
            <person name="Nakamura Y."/>
            <person name="Tabata S."/>
            <person name="Ida S."/>
            <person name="Kurokawa K."/>
            <person name="Ohta H."/>
        </authorList>
    </citation>
    <scope>NUCLEOTIDE SEQUENCE [LARGE SCALE GENOMIC DNA]</scope>
    <source>
        <strain evidence="1 2">NIES-2285</strain>
    </source>
</reference>